<feature type="non-terminal residue" evidence="6">
    <location>
        <position position="1"/>
    </location>
</feature>
<evidence type="ECO:0000313" key="6">
    <source>
        <dbReference type="EMBL" id="KAF2888233.1"/>
    </source>
</evidence>
<proteinExistence type="predicted"/>
<protein>
    <recommendedName>
        <fullName evidence="5">SLC26A/SulP transporter domain-containing protein</fullName>
    </recommendedName>
</protein>
<accession>A0A8K0CIZ6</accession>
<dbReference type="EMBL" id="VTPC01078859">
    <property type="protein sequence ID" value="KAF2888233.1"/>
    <property type="molecule type" value="Genomic_DNA"/>
</dbReference>
<keyword evidence="7" id="KW-1185">Reference proteome</keyword>
<comment type="subcellular location">
    <subcellularLocation>
        <location evidence="1">Membrane</location>
        <topology evidence="1">Multi-pass membrane protein</topology>
    </subcellularLocation>
</comment>
<keyword evidence="3" id="KW-1133">Transmembrane helix</keyword>
<feature type="non-terminal residue" evidence="6">
    <location>
        <position position="73"/>
    </location>
</feature>
<dbReference type="PANTHER" id="PTHR11814">
    <property type="entry name" value="SULFATE TRANSPORTER"/>
    <property type="match status" value="1"/>
</dbReference>
<name>A0A8K0CIZ6_IGNLU</name>
<evidence type="ECO:0000256" key="1">
    <source>
        <dbReference type="ARBA" id="ARBA00004141"/>
    </source>
</evidence>
<evidence type="ECO:0000256" key="3">
    <source>
        <dbReference type="ARBA" id="ARBA00022989"/>
    </source>
</evidence>
<dbReference type="GO" id="GO:0016020">
    <property type="term" value="C:membrane"/>
    <property type="evidence" value="ECO:0007669"/>
    <property type="project" value="UniProtKB-SubCell"/>
</dbReference>
<evidence type="ECO:0000256" key="4">
    <source>
        <dbReference type="ARBA" id="ARBA00023136"/>
    </source>
</evidence>
<keyword evidence="2" id="KW-0812">Transmembrane</keyword>
<dbReference type="InterPro" id="IPR001902">
    <property type="entry name" value="SLC26A/SulP_fam"/>
</dbReference>
<organism evidence="6 7">
    <name type="scientific">Ignelater luminosus</name>
    <name type="common">Cucubano</name>
    <name type="synonym">Pyrophorus luminosus</name>
    <dbReference type="NCBI Taxonomy" id="2038154"/>
    <lineage>
        <taxon>Eukaryota</taxon>
        <taxon>Metazoa</taxon>
        <taxon>Ecdysozoa</taxon>
        <taxon>Arthropoda</taxon>
        <taxon>Hexapoda</taxon>
        <taxon>Insecta</taxon>
        <taxon>Pterygota</taxon>
        <taxon>Neoptera</taxon>
        <taxon>Endopterygota</taxon>
        <taxon>Coleoptera</taxon>
        <taxon>Polyphaga</taxon>
        <taxon>Elateriformia</taxon>
        <taxon>Elateroidea</taxon>
        <taxon>Elateridae</taxon>
        <taxon>Agrypninae</taxon>
        <taxon>Pyrophorini</taxon>
        <taxon>Ignelater</taxon>
    </lineage>
</organism>
<evidence type="ECO:0000313" key="7">
    <source>
        <dbReference type="Proteomes" id="UP000801492"/>
    </source>
</evidence>
<keyword evidence="4" id="KW-0472">Membrane</keyword>
<comment type="caution">
    <text evidence="6">The sequence shown here is derived from an EMBL/GenBank/DDBJ whole genome shotgun (WGS) entry which is preliminary data.</text>
</comment>
<dbReference type="OrthoDB" id="288203at2759"/>
<evidence type="ECO:0000259" key="5">
    <source>
        <dbReference type="Pfam" id="PF00916"/>
    </source>
</evidence>
<sequence>FLVEFFSYPVIAGFTTAAALQIASSQIKGLLGLPGKATEFLDAWKAVIKNIGEIRPWDATLGISSIILLVAMR</sequence>
<dbReference type="Pfam" id="PF00916">
    <property type="entry name" value="Sulfate_transp"/>
    <property type="match status" value="1"/>
</dbReference>
<dbReference type="AlphaFoldDB" id="A0A8K0CIZ6"/>
<gene>
    <name evidence="6" type="ORF">ILUMI_17940</name>
</gene>
<dbReference type="Proteomes" id="UP000801492">
    <property type="component" value="Unassembled WGS sequence"/>
</dbReference>
<dbReference type="GO" id="GO:0055085">
    <property type="term" value="P:transmembrane transport"/>
    <property type="evidence" value="ECO:0007669"/>
    <property type="project" value="InterPro"/>
</dbReference>
<feature type="domain" description="SLC26A/SulP transporter" evidence="5">
    <location>
        <begin position="1"/>
        <end position="72"/>
    </location>
</feature>
<dbReference type="InterPro" id="IPR011547">
    <property type="entry name" value="SLC26A/SulP_dom"/>
</dbReference>
<reference evidence="6" key="1">
    <citation type="submission" date="2019-08" db="EMBL/GenBank/DDBJ databases">
        <title>The genome of the North American firefly Photinus pyralis.</title>
        <authorList>
            <consortium name="Photinus pyralis genome working group"/>
            <person name="Fallon T.R."/>
            <person name="Sander Lower S.E."/>
            <person name="Weng J.-K."/>
        </authorList>
    </citation>
    <scope>NUCLEOTIDE SEQUENCE</scope>
    <source>
        <strain evidence="6">TRF0915ILg1</strain>
        <tissue evidence="6">Whole body</tissue>
    </source>
</reference>
<evidence type="ECO:0000256" key="2">
    <source>
        <dbReference type="ARBA" id="ARBA00022692"/>
    </source>
</evidence>